<dbReference type="InterPro" id="IPR036322">
    <property type="entry name" value="WD40_repeat_dom_sf"/>
</dbReference>
<organism evidence="5 6">
    <name type="scientific">Nocardiopsis eucommiae</name>
    <dbReference type="NCBI Taxonomy" id="2831970"/>
    <lineage>
        <taxon>Bacteria</taxon>
        <taxon>Bacillati</taxon>
        <taxon>Actinomycetota</taxon>
        <taxon>Actinomycetes</taxon>
        <taxon>Streptosporangiales</taxon>
        <taxon>Nocardiopsidaceae</taxon>
        <taxon>Nocardiopsis</taxon>
    </lineage>
</organism>
<gene>
    <name evidence="5" type="ORF">KGD82_02580</name>
</gene>
<dbReference type="SMART" id="SM00320">
    <property type="entry name" value="WD40"/>
    <property type="match status" value="2"/>
</dbReference>
<feature type="repeat" description="WD" evidence="3">
    <location>
        <begin position="128"/>
        <end position="169"/>
    </location>
</feature>
<proteinExistence type="predicted"/>
<evidence type="ECO:0000313" key="5">
    <source>
        <dbReference type="EMBL" id="QVJ01888.1"/>
    </source>
</evidence>
<dbReference type="InterPro" id="IPR015943">
    <property type="entry name" value="WD40/YVTN_repeat-like_dom_sf"/>
</dbReference>
<dbReference type="EMBL" id="CP074402">
    <property type="protein sequence ID" value="QVJ01888.1"/>
    <property type="molecule type" value="Genomic_DNA"/>
</dbReference>
<evidence type="ECO:0000256" key="3">
    <source>
        <dbReference type="PROSITE-ProRule" id="PRU00221"/>
    </source>
</evidence>
<keyword evidence="1 3" id="KW-0853">WD repeat</keyword>
<dbReference type="PANTHER" id="PTHR19879">
    <property type="entry name" value="TRANSCRIPTION INITIATION FACTOR TFIID"/>
    <property type="match status" value="1"/>
</dbReference>
<evidence type="ECO:0000313" key="6">
    <source>
        <dbReference type="Proteomes" id="UP000682416"/>
    </source>
</evidence>
<accession>A0A975LAZ3</accession>
<dbReference type="AlphaFoldDB" id="A0A975LAZ3"/>
<feature type="repeat" description="WD" evidence="3">
    <location>
        <begin position="170"/>
        <end position="211"/>
    </location>
</feature>
<dbReference type="Pfam" id="PF00400">
    <property type="entry name" value="WD40"/>
    <property type="match status" value="2"/>
</dbReference>
<dbReference type="InterPro" id="IPR001680">
    <property type="entry name" value="WD40_rpt"/>
</dbReference>
<feature type="compositionally biased region" description="Pro residues" evidence="4">
    <location>
        <begin position="74"/>
        <end position="87"/>
    </location>
</feature>
<feature type="compositionally biased region" description="Low complexity" evidence="4">
    <location>
        <begin position="58"/>
        <end position="67"/>
    </location>
</feature>
<evidence type="ECO:0000256" key="2">
    <source>
        <dbReference type="ARBA" id="ARBA00022737"/>
    </source>
</evidence>
<feature type="region of interest" description="Disordered" evidence="4">
    <location>
        <begin position="1"/>
        <end position="89"/>
    </location>
</feature>
<dbReference type="KEGG" id="nec:KGD82_02580"/>
<feature type="region of interest" description="Disordered" evidence="4">
    <location>
        <begin position="224"/>
        <end position="269"/>
    </location>
</feature>
<feature type="compositionally biased region" description="Basic residues" evidence="4">
    <location>
        <begin position="254"/>
        <end position="263"/>
    </location>
</feature>
<dbReference type="InterPro" id="IPR019775">
    <property type="entry name" value="WD40_repeat_CS"/>
</dbReference>
<evidence type="ECO:0000256" key="1">
    <source>
        <dbReference type="ARBA" id="ARBA00022574"/>
    </source>
</evidence>
<evidence type="ECO:0000256" key="4">
    <source>
        <dbReference type="SAM" id="MobiDB-lite"/>
    </source>
</evidence>
<dbReference type="PROSITE" id="PS50294">
    <property type="entry name" value="WD_REPEATS_REGION"/>
    <property type="match status" value="2"/>
</dbReference>
<dbReference type="PROSITE" id="PS00678">
    <property type="entry name" value="WD_REPEATS_1"/>
    <property type="match status" value="2"/>
</dbReference>
<name>A0A975LAZ3_9ACTN</name>
<dbReference type="PANTHER" id="PTHR19879:SF9">
    <property type="entry name" value="TRANSCRIPTION INITIATION FACTOR TFIID SUBUNIT 5"/>
    <property type="match status" value="1"/>
</dbReference>
<dbReference type="Proteomes" id="UP000682416">
    <property type="component" value="Chromosome"/>
</dbReference>
<dbReference type="SUPFAM" id="SSF50978">
    <property type="entry name" value="WD40 repeat-like"/>
    <property type="match status" value="1"/>
</dbReference>
<sequence>MAEPESGAEHDAETEPVADSPPAPATGTEPGSGPEVRTTEAGSGIEQTSPPDPDPASEEGASRASRASRAERTSPPPGIEPTLPGPVPVRRRPALRVLGASAAVLIAVAVLGSLTARDSGSGPEPLTFDGHPGQVETAGFAPAGSTLATAGGDSTTRVWDTATGQELHVLQGHVRAVTAIAYAPHGETLATASEDHSARIWDVRSGEEVGLLEGHEKTVTSVAYAPNRRGWPPAARTRPHGSGRPRPTTPPGPRRTRQRRHLRVLLPGQ</sequence>
<dbReference type="PROSITE" id="PS50082">
    <property type="entry name" value="WD_REPEATS_2"/>
    <property type="match status" value="2"/>
</dbReference>
<keyword evidence="2" id="KW-0677">Repeat</keyword>
<dbReference type="Gene3D" id="2.130.10.10">
    <property type="entry name" value="YVTN repeat-like/Quinoprotein amine dehydrogenase"/>
    <property type="match status" value="1"/>
</dbReference>
<reference evidence="5" key="1">
    <citation type="submission" date="2021-05" db="EMBL/GenBank/DDBJ databases">
        <authorList>
            <person name="Kaiqin L."/>
            <person name="Jian G."/>
        </authorList>
    </citation>
    <scope>NUCLEOTIDE SEQUENCE</scope>
    <source>
        <strain evidence="5">HDS5</strain>
    </source>
</reference>
<keyword evidence="6" id="KW-1185">Reference proteome</keyword>
<protein>
    <submittedName>
        <fullName evidence="5">Uncharacterized protein</fullName>
    </submittedName>
</protein>